<dbReference type="STRING" id="1666911.HLUCCA11_18515"/>
<proteinExistence type="inferred from homology"/>
<dbReference type="SUPFAM" id="SSF160387">
    <property type="entry name" value="NosL/MerB-like"/>
    <property type="match status" value="1"/>
</dbReference>
<gene>
    <name evidence="9" type="ORF">HLUCCA11_18515</name>
</gene>
<organism evidence="9 10">
    <name type="scientific">Phormidesmis priestleyi Ana</name>
    <dbReference type="NCBI Taxonomy" id="1666911"/>
    <lineage>
        <taxon>Bacteria</taxon>
        <taxon>Bacillati</taxon>
        <taxon>Cyanobacteriota</taxon>
        <taxon>Cyanophyceae</taxon>
        <taxon>Leptolyngbyales</taxon>
        <taxon>Leptolyngbyaceae</taxon>
        <taxon>Phormidesmis</taxon>
    </lineage>
</organism>
<evidence type="ECO:0000256" key="5">
    <source>
        <dbReference type="ARBA" id="ARBA00070228"/>
    </source>
</evidence>
<evidence type="ECO:0000256" key="4">
    <source>
        <dbReference type="ARBA" id="ARBA00055538"/>
    </source>
</evidence>
<evidence type="ECO:0000256" key="3">
    <source>
        <dbReference type="ARBA" id="ARBA00022729"/>
    </source>
</evidence>
<dbReference type="AlphaFoldDB" id="A0A0P7ZKJ0"/>
<evidence type="ECO:0000313" key="9">
    <source>
        <dbReference type="EMBL" id="KPQ33409.1"/>
    </source>
</evidence>
<keyword evidence="2" id="KW-0813">Transport</keyword>
<accession>A0A0P7ZKJ0</accession>
<dbReference type="PANTHER" id="PTHR30024">
    <property type="entry name" value="ALIPHATIC SULFONATES-BINDING PROTEIN-RELATED"/>
    <property type="match status" value="1"/>
</dbReference>
<comment type="caution">
    <text evidence="9">The sequence shown here is derived from an EMBL/GenBank/DDBJ whole genome shotgun (WGS) entry which is preliminary data.</text>
</comment>
<dbReference type="PROSITE" id="PS51257">
    <property type="entry name" value="PROKAR_LIPOPROTEIN"/>
    <property type="match status" value="1"/>
</dbReference>
<dbReference type="Pfam" id="PF05573">
    <property type="entry name" value="NosL"/>
    <property type="match status" value="1"/>
</dbReference>
<feature type="domain" description="SsuA/THI5-like" evidence="8">
    <location>
        <begin position="165"/>
        <end position="302"/>
    </location>
</feature>
<dbReference type="InterPro" id="IPR015168">
    <property type="entry name" value="SsuA/THI5"/>
</dbReference>
<dbReference type="CDD" id="cd13559">
    <property type="entry name" value="PBP2_SsuA_like_3"/>
    <property type="match status" value="1"/>
</dbReference>
<comment type="function">
    <text evidence="4">Part of a binding-protein-dependent transport system for aliphatic sulfonates. Putative binding protein.</text>
</comment>
<comment type="similarity">
    <text evidence="1">Belongs to the bacterial solute-binding protein SsuA/TauA family.</text>
</comment>
<dbReference type="PANTHER" id="PTHR30024:SF45">
    <property type="entry name" value="ABC TRANSPORTER SUBSTRATE-BINDING PROTEIN"/>
    <property type="match status" value="1"/>
</dbReference>
<reference evidence="9 10" key="1">
    <citation type="submission" date="2015-09" db="EMBL/GenBank/DDBJ databases">
        <title>Identification and resolution of microdiversity through metagenomic sequencing of parallel consortia.</title>
        <authorList>
            <person name="Nelson W.C."/>
            <person name="Romine M.F."/>
            <person name="Lindemann S.R."/>
        </authorList>
    </citation>
    <scope>NUCLEOTIDE SEQUENCE [LARGE SCALE GENOMIC DNA]</scope>
    <source>
        <strain evidence="9">Ana</strain>
    </source>
</reference>
<feature type="region of interest" description="Disordered" evidence="6">
    <location>
        <begin position="32"/>
        <end position="58"/>
    </location>
</feature>
<dbReference type="Pfam" id="PF09084">
    <property type="entry name" value="NMT1"/>
    <property type="match status" value="1"/>
</dbReference>
<dbReference type="InterPro" id="IPR008719">
    <property type="entry name" value="N2O_reductase_NosL"/>
</dbReference>
<dbReference type="Proteomes" id="UP000050465">
    <property type="component" value="Unassembled WGS sequence"/>
</dbReference>
<evidence type="ECO:0000256" key="2">
    <source>
        <dbReference type="ARBA" id="ARBA00022448"/>
    </source>
</evidence>
<dbReference type="FunFam" id="3.40.190.10:FF:000050">
    <property type="entry name" value="Sulfonate ABC transporter substrate-binding protein"/>
    <property type="match status" value="1"/>
</dbReference>
<keyword evidence="3 7" id="KW-0732">Signal</keyword>
<name>A0A0P7ZKJ0_9CYAN</name>
<evidence type="ECO:0000259" key="8">
    <source>
        <dbReference type="Pfam" id="PF09084"/>
    </source>
</evidence>
<protein>
    <recommendedName>
        <fullName evidence="5">Putative aliphatic sulfonates-binding protein</fullName>
    </recommendedName>
</protein>
<feature type="signal peptide" evidence="7">
    <location>
        <begin position="1"/>
        <end position="28"/>
    </location>
</feature>
<dbReference type="SUPFAM" id="SSF53850">
    <property type="entry name" value="Periplasmic binding protein-like II"/>
    <property type="match status" value="1"/>
</dbReference>
<evidence type="ECO:0000256" key="1">
    <source>
        <dbReference type="ARBA" id="ARBA00010742"/>
    </source>
</evidence>
<dbReference type="PATRIC" id="fig|1666911.3.peg.1924"/>
<evidence type="ECO:0000256" key="7">
    <source>
        <dbReference type="SAM" id="SignalP"/>
    </source>
</evidence>
<dbReference type="EMBL" id="LJZR01000032">
    <property type="protein sequence ID" value="KPQ33409.1"/>
    <property type="molecule type" value="Genomic_DNA"/>
</dbReference>
<evidence type="ECO:0000313" key="10">
    <source>
        <dbReference type="Proteomes" id="UP000050465"/>
    </source>
</evidence>
<dbReference type="Gene3D" id="3.40.190.10">
    <property type="entry name" value="Periplasmic binding protein-like II"/>
    <property type="match status" value="2"/>
</dbReference>
<feature type="compositionally biased region" description="Low complexity" evidence="6">
    <location>
        <begin position="39"/>
        <end position="58"/>
    </location>
</feature>
<feature type="chain" id="PRO_5006147244" description="Putative aliphatic sulfonates-binding protein" evidence="7">
    <location>
        <begin position="29"/>
        <end position="535"/>
    </location>
</feature>
<evidence type="ECO:0000256" key="6">
    <source>
        <dbReference type="SAM" id="MobiDB-lite"/>
    </source>
</evidence>
<sequence>MKPNNFTYTWLKSLSVACVLALSTTLVACSSPSETAAPGENATETASAEAGSTGSNSGKTIRISIGTQDQVINTAVGGATVRELGLLEKYLPTTGKYEGVKYEIEWSSYTSGPPITNKMLADQIDIGLMGDFPAVINLIKFQEELEGVESTFIGTLAYSPNGAGNAVVVPKDSDVESLADLKGSAVSVPFGSAAHGMVLKALKDAGIDPEKDVKLISQSPEVGGTSLRTGQIDAHADFVPFGELFPFRGFAKKIFDGAQTNVPTLHGIVVRSDFSEEHPEIVEAYLQAVLEANQMFREKPEEISAQIEEWSGIEKEVVYMFLGPSGLQPINPSIGEVQLSALKNSIATLISLGKIESPVDPEDVTAWVDEGFLKNAMEKSGLDYDEVIAEGESYVITGKDALTDEEITDPKMAAQLWIQEEPTVTNFASIPNMVKQLNTLQEEGKAADVIFVHDRNKGWKLFAENSHYVTNGDEVSAFLLADDAKAFAAESGGQVTSFKDLLQTYASGPQPVQMSRLTRDRLLLALERVLPMLAG</sequence>